<keyword evidence="5 6" id="KW-0472">Membrane</keyword>
<evidence type="ECO:0000256" key="4">
    <source>
        <dbReference type="ARBA" id="ARBA00022989"/>
    </source>
</evidence>
<comment type="caution">
    <text evidence="7">The sequence shown here is derived from an EMBL/GenBank/DDBJ whole genome shotgun (WGS) entry which is preliminary data.</text>
</comment>
<organism evidence="7 8">
    <name type="scientific">Brenneria populi</name>
    <dbReference type="NCBI Taxonomy" id="1505588"/>
    <lineage>
        <taxon>Bacteria</taxon>
        <taxon>Pseudomonadati</taxon>
        <taxon>Pseudomonadota</taxon>
        <taxon>Gammaproteobacteria</taxon>
        <taxon>Enterobacterales</taxon>
        <taxon>Pectobacteriaceae</taxon>
        <taxon>Brenneria</taxon>
    </lineage>
</organism>
<evidence type="ECO:0000256" key="1">
    <source>
        <dbReference type="ARBA" id="ARBA00004141"/>
    </source>
</evidence>
<dbReference type="InterPro" id="IPR006696">
    <property type="entry name" value="DUF423"/>
</dbReference>
<sequence>MNSRFMLIFSAISGFVFVALGAFASHALSKTLEPLELAWLRTGLEYQAFHTLAILALSILMQQRANLWFYWSGVFLALGTVLFSGSLYCLALSHLKLWVYVTPMGGFCFLIGWLLMLVGALRLKRKAERHE</sequence>
<dbReference type="Proteomes" id="UP001309705">
    <property type="component" value="Unassembled WGS sequence"/>
</dbReference>
<feature type="transmembrane region" description="Helical" evidence="6">
    <location>
        <begin position="43"/>
        <end position="61"/>
    </location>
</feature>
<dbReference type="Pfam" id="PF04241">
    <property type="entry name" value="DUF423"/>
    <property type="match status" value="1"/>
</dbReference>
<dbReference type="RefSeq" id="WP_327617524.1">
    <property type="nucleotide sequence ID" value="NZ_JAYWTM010000004.1"/>
</dbReference>
<proteinExistence type="inferred from homology"/>
<evidence type="ECO:0000256" key="6">
    <source>
        <dbReference type="SAM" id="Phobius"/>
    </source>
</evidence>
<reference evidence="7 8" key="1">
    <citation type="journal article" date="2017" name="Int. J. Syst. Evol. Microbiol.">
        <title>Brenneria populi subsp. brevivirga subsp. nov. isolated from symptomatic bark of Populus x euramericana canker, and description of Brenneria populi subsp. populi subsp. nov.</title>
        <authorList>
            <person name="Zheng M.H."/>
            <person name="Piao C.G."/>
            <person name="Xue H."/>
            <person name="Guo M.W."/>
            <person name="Li Y."/>
        </authorList>
    </citation>
    <scope>NUCLEOTIDE SEQUENCE [LARGE SCALE GENOMIC DNA]</scope>
    <source>
        <strain evidence="7 8">D9-5</strain>
    </source>
</reference>
<evidence type="ECO:0000256" key="5">
    <source>
        <dbReference type="ARBA" id="ARBA00023136"/>
    </source>
</evidence>
<dbReference type="EMBL" id="JAYWTM010000004">
    <property type="protein sequence ID" value="MEC5342443.1"/>
    <property type="molecule type" value="Genomic_DNA"/>
</dbReference>
<evidence type="ECO:0000313" key="7">
    <source>
        <dbReference type="EMBL" id="MEC5342443.1"/>
    </source>
</evidence>
<evidence type="ECO:0000256" key="3">
    <source>
        <dbReference type="ARBA" id="ARBA00022692"/>
    </source>
</evidence>
<keyword evidence="3 6" id="KW-0812">Transmembrane</keyword>
<dbReference type="PANTHER" id="PTHR43461:SF1">
    <property type="entry name" value="TRANSMEMBRANE PROTEIN 256"/>
    <property type="match status" value="1"/>
</dbReference>
<evidence type="ECO:0000256" key="2">
    <source>
        <dbReference type="ARBA" id="ARBA00009694"/>
    </source>
</evidence>
<accession>A0ABU6JNY1</accession>
<comment type="subcellular location">
    <subcellularLocation>
        <location evidence="1">Membrane</location>
        <topology evidence="1">Multi-pass membrane protein</topology>
    </subcellularLocation>
</comment>
<name>A0ABU6JNY1_9GAMM</name>
<comment type="similarity">
    <text evidence="2">Belongs to the UPF0382 family.</text>
</comment>
<protein>
    <submittedName>
        <fullName evidence="7">DUF423 domain-containing protein</fullName>
    </submittedName>
</protein>
<gene>
    <name evidence="7" type="ORF">VSX58_07445</name>
</gene>
<keyword evidence="4 6" id="KW-1133">Transmembrane helix</keyword>
<dbReference type="NCBIfam" id="NF008125">
    <property type="entry name" value="PRK10873.1"/>
    <property type="match status" value="1"/>
</dbReference>
<feature type="transmembrane region" description="Helical" evidence="6">
    <location>
        <begin position="97"/>
        <end position="121"/>
    </location>
</feature>
<dbReference type="PANTHER" id="PTHR43461">
    <property type="entry name" value="TRANSMEMBRANE PROTEIN 256"/>
    <property type="match status" value="1"/>
</dbReference>
<evidence type="ECO:0000313" key="8">
    <source>
        <dbReference type="Proteomes" id="UP001309705"/>
    </source>
</evidence>
<feature type="transmembrane region" description="Helical" evidence="6">
    <location>
        <begin position="68"/>
        <end position="91"/>
    </location>
</feature>
<keyword evidence="8" id="KW-1185">Reference proteome</keyword>